<keyword evidence="2" id="KW-1185">Reference proteome</keyword>
<dbReference type="EMBL" id="CP036262">
    <property type="protein sequence ID" value="QDS95870.1"/>
    <property type="molecule type" value="Genomic_DNA"/>
</dbReference>
<dbReference type="AlphaFoldDB" id="A0A517MLZ3"/>
<name>A0A517MLZ3_9BACT</name>
<sequence>MGGDQRKRPRYGDSQLHSAKAELDLDQVLLTFFTTLAGAGLTGALDN</sequence>
<reference evidence="1 2" key="1">
    <citation type="submission" date="2019-02" db="EMBL/GenBank/DDBJ databases">
        <title>Deep-cultivation of Planctomycetes and their phenomic and genomic characterization uncovers novel biology.</title>
        <authorList>
            <person name="Wiegand S."/>
            <person name="Jogler M."/>
            <person name="Boedeker C."/>
            <person name="Pinto D."/>
            <person name="Vollmers J."/>
            <person name="Rivas-Marin E."/>
            <person name="Kohn T."/>
            <person name="Peeters S.H."/>
            <person name="Heuer A."/>
            <person name="Rast P."/>
            <person name="Oberbeckmann S."/>
            <person name="Bunk B."/>
            <person name="Jeske O."/>
            <person name="Meyerdierks A."/>
            <person name="Storesund J.E."/>
            <person name="Kallscheuer N."/>
            <person name="Luecker S."/>
            <person name="Lage O.M."/>
            <person name="Pohl T."/>
            <person name="Merkel B.J."/>
            <person name="Hornburger P."/>
            <person name="Mueller R.-W."/>
            <person name="Bruemmer F."/>
            <person name="Labrenz M."/>
            <person name="Spormann A.M."/>
            <person name="Op den Camp H."/>
            <person name="Overmann J."/>
            <person name="Amann R."/>
            <person name="Jetten M.S.M."/>
            <person name="Mascher T."/>
            <person name="Medema M.H."/>
            <person name="Devos D.P."/>
            <person name="Kaster A.-K."/>
            <person name="Ovreas L."/>
            <person name="Rohde M."/>
            <person name="Galperin M.Y."/>
            <person name="Jogler C."/>
        </authorList>
    </citation>
    <scope>NUCLEOTIDE SEQUENCE [LARGE SCALE GENOMIC DNA]</scope>
    <source>
        <strain evidence="1 2">FF011L</strain>
    </source>
</reference>
<organism evidence="1 2">
    <name type="scientific">Roseimaritima multifibrata</name>
    <dbReference type="NCBI Taxonomy" id="1930274"/>
    <lineage>
        <taxon>Bacteria</taxon>
        <taxon>Pseudomonadati</taxon>
        <taxon>Planctomycetota</taxon>
        <taxon>Planctomycetia</taxon>
        <taxon>Pirellulales</taxon>
        <taxon>Pirellulaceae</taxon>
        <taxon>Roseimaritima</taxon>
    </lineage>
</organism>
<evidence type="ECO:0000313" key="1">
    <source>
        <dbReference type="EMBL" id="QDS95870.1"/>
    </source>
</evidence>
<dbReference type="KEGG" id="rml:FF011L_46710"/>
<protein>
    <submittedName>
        <fullName evidence="1">Uncharacterized protein</fullName>
    </submittedName>
</protein>
<evidence type="ECO:0000313" key="2">
    <source>
        <dbReference type="Proteomes" id="UP000320672"/>
    </source>
</evidence>
<accession>A0A517MLZ3</accession>
<proteinExistence type="predicted"/>
<gene>
    <name evidence="1" type="ORF">FF011L_46710</name>
</gene>
<dbReference type="Proteomes" id="UP000320672">
    <property type="component" value="Chromosome"/>
</dbReference>